<dbReference type="InterPro" id="IPR016893">
    <property type="entry name" value="UCP028589"/>
</dbReference>
<sequence length="246" mass="26320">MSLFSFQGKIHLAERSALGKALKVTWLGNAPACTLQLATETTPKTESFSGNRLQYGLLQRGKTATLNLTLDEWTLYNLALALYAADVAIATGTVTGEALPSPLAAGDIIRLNKPFVSDVELTAAPSTPLVEGTDFRVESASAGLIELLTPQTPAVTAAYENAEARALTMFTTTPPDRWLILDGINTDNQEKVVVELFRCKFNPVGDFGLIHEEWGNLPLTGTVLYDPLNAGDPQLGGYGRIVQAAA</sequence>
<dbReference type="AlphaFoldDB" id="A0A1I5Z3J6"/>
<gene>
    <name evidence="1" type="ORF">SAMN05216177_1226</name>
</gene>
<evidence type="ECO:0008006" key="3">
    <source>
        <dbReference type="Google" id="ProtNLM"/>
    </source>
</evidence>
<evidence type="ECO:0000313" key="2">
    <source>
        <dbReference type="Proteomes" id="UP000182025"/>
    </source>
</evidence>
<reference evidence="2" key="1">
    <citation type="submission" date="2016-10" db="EMBL/GenBank/DDBJ databases">
        <authorList>
            <person name="Varghese N."/>
            <person name="Submissions S."/>
        </authorList>
    </citation>
    <scope>NUCLEOTIDE SEQUENCE [LARGE SCALE GENOMIC DNA]</scope>
    <source>
        <strain evidence="2">JCM 15604</strain>
    </source>
</reference>
<evidence type="ECO:0000313" key="1">
    <source>
        <dbReference type="EMBL" id="SFQ51010.1"/>
    </source>
</evidence>
<dbReference type="RefSeq" id="WP_074919233.1">
    <property type="nucleotide sequence ID" value="NZ_FOXK01000022.1"/>
</dbReference>
<keyword evidence="2" id="KW-1185">Reference proteome</keyword>
<organism evidence="1 2">
    <name type="scientific">Ectopseudomonas toyotomiensis</name>
    <dbReference type="NCBI Taxonomy" id="554344"/>
    <lineage>
        <taxon>Bacteria</taxon>
        <taxon>Pseudomonadati</taxon>
        <taxon>Pseudomonadota</taxon>
        <taxon>Gammaproteobacteria</taxon>
        <taxon>Pseudomonadales</taxon>
        <taxon>Pseudomonadaceae</taxon>
        <taxon>Ectopseudomonas</taxon>
    </lineage>
</organism>
<protein>
    <recommendedName>
        <fullName evidence="3">Virion structural protein</fullName>
    </recommendedName>
</protein>
<proteinExistence type="predicted"/>
<accession>A0A1I5Z3J6</accession>
<name>A0A1I5Z3J6_9GAMM</name>
<dbReference type="Proteomes" id="UP000182025">
    <property type="component" value="Unassembled WGS sequence"/>
</dbReference>
<dbReference type="EMBL" id="FOXK01000022">
    <property type="protein sequence ID" value="SFQ51010.1"/>
    <property type="molecule type" value="Genomic_DNA"/>
</dbReference>
<dbReference type="PIRSF" id="PIRSF028589">
    <property type="entry name" value="UCP028589"/>
    <property type="match status" value="1"/>
</dbReference>
<dbReference type="OrthoDB" id="6702050at2"/>